<organism evidence="6 7">
    <name type="scientific">Flavimobilis soli</name>
    <dbReference type="NCBI Taxonomy" id="442709"/>
    <lineage>
        <taxon>Bacteria</taxon>
        <taxon>Bacillati</taxon>
        <taxon>Actinomycetota</taxon>
        <taxon>Actinomycetes</taxon>
        <taxon>Micrococcales</taxon>
        <taxon>Jonesiaceae</taxon>
        <taxon>Flavimobilis</taxon>
    </lineage>
</organism>
<comment type="similarity">
    <text evidence="1">Belongs to the HipA Ser/Thr kinase family.</text>
</comment>
<dbReference type="PANTHER" id="PTHR37419:SF1">
    <property type="entry name" value="SERINE_THREONINE-PROTEIN KINASE TOXIN HIPA"/>
    <property type="match status" value="1"/>
</dbReference>
<dbReference type="GO" id="GO:0004674">
    <property type="term" value="F:protein serine/threonine kinase activity"/>
    <property type="evidence" value="ECO:0007669"/>
    <property type="project" value="TreeGrafter"/>
</dbReference>
<evidence type="ECO:0000256" key="3">
    <source>
        <dbReference type="ARBA" id="ARBA00022777"/>
    </source>
</evidence>
<keyword evidence="7" id="KW-1185">Reference proteome</keyword>
<dbReference type="Proteomes" id="UP000221394">
    <property type="component" value="Unassembled WGS sequence"/>
</dbReference>
<feature type="domain" description="HipA N-terminal subdomain 1" evidence="5">
    <location>
        <begin position="7"/>
        <end position="105"/>
    </location>
</feature>
<proteinExistence type="inferred from homology"/>
<evidence type="ECO:0000256" key="1">
    <source>
        <dbReference type="ARBA" id="ARBA00010164"/>
    </source>
</evidence>
<keyword evidence="3 6" id="KW-0418">Kinase</keyword>
<evidence type="ECO:0000313" key="7">
    <source>
        <dbReference type="Proteomes" id="UP000221394"/>
    </source>
</evidence>
<dbReference type="Pfam" id="PF13657">
    <property type="entry name" value="Couple_hipA"/>
    <property type="match status" value="1"/>
</dbReference>
<dbReference type="NCBIfam" id="TIGR03071">
    <property type="entry name" value="couple_hipA"/>
    <property type="match status" value="1"/>
</dbReference>
<protein>
    <submittedName>
        <fullName evidence="6">Serine/threonine-protein kinase HipA</fullName>
    </submittedName>
</protein>
<dbReference type="InterPro" id="IPR052028">
    <property type="entry name" value="HipA_Ser/Thr_kinase"/>
</dbReference>
<feature type="domain" description="HipA-like C-terminal" evidence="4">
    <location>
        <begin position="149"/>
        <end position="395"/>
    </location>
</feature>
<accession>A0A2A9EDA9</accession>
<evidence type="ECO:0000259" key="5">
    <source>
        <dbReference type="Pfam" id="PF13657"/>
    </source>
</evidence>
<dbReference type="GO" id="GO:0005829">
    <property type="term" value="C:cytosol"/>
    <property type="evidence" value="ECO:0007669"/>
    <property type="project" value="TreeGrafter"/>
</dbReference>
<comment type="caution">
    <text evidence="6">The sequence shown here is derived from an EMBL/GenBank/DDBJ whole genome shotgun (WGS) entry which is preliminary data.</text>
</comment>
<dbReference type="PANTHER" id="PTHR37419">
    <property type="entry name" value="SERINE/THREONINE-PROTEIN KINASE TOXIN HIPA"/>
    <property type="match status" value="1"/>
</dbReference>
<dbReference type="InterPro" id="IPR012893">
    <property type="entry name" value="HipA-like_C"/>
</dbReference>
<dbReference type="RefSeq" id="WP_169924517.1">
    <property type="nucleotide sequence ID" value="NZ_PDJH01000001.1"/>
</dbReference>
<gene>
    <name evidence="6" type="ORF">ATL41_1532</name>
</gene>
<reference evidence="6 7" key="1">
    <citation type="submission" date="2017-10" db="EMBL/GenBank/DDBJ databases">
        <title>Sequencing the genomes of 1000 actinobacteria strains.</title>
        <authorList>
            <person name="Klenk H.-P."/>
        </authorList>
    </citation>
    <scope>NUCLEOTIDE SEQUENCE [LARGE SCALE GENOMIC DNA]</scope>
    <source>
        <strain evidence="6 7">DSM 21574</strain>
    </source>
</reference>
<sequence>MSRPRQLDVHLHGTRAAVITETPAGLVLDYEPAYVSAFGDYPLSFSLPMTSRRHKGDRVTNYLDNLLPDNGEVTREWARIHGAKSARPFDLLWHVGADCAGAASFFPHDTDPSEAGALEPTDEATIAERIRGLRARSSTWVPSDHPGRFSLGGAQSKFALARHGDRWAVPTGVVPSTHIFKTGVDGLESSDVIEFLTMRVAAALVGQVVPVAPVELMWFEDQHALVVERFDRHATDGGVLRVHAEDMCQVVGESSLRKYESQGGPGITRVFTALDLLPAANRAEAKRAFAVALAFNWVAGGTDAHAKNYSLYVGPSATLTPLYDLASYAPYAAPFFPQTRLPMSRVKMPMRVSGNEHFGDVDRVHWRSIARDAQIDPRELVEMIAAMATYLPAAWAGELFHLAELDESMLTPVVLSSTSALAAWCDEVLKTLGA</sequence>
<dbReference type="Pfam" id="PF07804">
    <property type="entry name" value="HipA_C"/>
    <property type="match status" value="1"/>
</dbReference>
<evidence type="ECO:0000259" key="4">
    <source>
        <dbReference type="Pfam" id="PF07804"/>
    </source>
</evidence>
<dbReference type="InterPro" id="IPR017508">
    <property type="entry name" value="HipA_N1"/>
</dbReference>
<evidence type="ECO:0000256" key="2">
    <source>
        <dbReference type="ARBA" id="ARBA00022679"/>
    </source>
</evidence>
<keyword evidence="2" id="KW-0808">Transferase</keyword>
<dbReference type="EMBL" id="PDJH01000001">
    <property type="protein sequence ID" value="PFG36793.1"/>
    <property type="molecule type" value="Genomic_DNA"/>
</dbReference>
<evidence type="ECO:0000313" key="6">
    <source>
        <dbReference type="EMBL" id="PFG36793.1"/>
    </source>
</evidence>
<dbReference type="AlphaFoldDB" id="A0A2A9EDA9"/>
<name>A0A2A9EDA9_9MICO</name>